<organism evidence="3 4">
    <name type="scientific">Aliarcobacter cryaerophilus</name>
    <dbReference type="NCBI Taxonomy" id="28198"/>
    <lineage>
        <taxon>Bacteria</taxon>
        <taxon>Pseudomonadati</taxon>
        <taxon>Campylobacterota</taxon>
        <taxon>Epsilonproteobacteria</taxon>
        <taxon>Campylobacterales</taxon>
        <taxon>Arcobacteraceae</taxon>
        <taxon>Aliarcobacter</taxon>
    </lineage>
</organism>
<dbReference type="InterPro" id="IPR027417">
    <property type="entry name" value="P-loop_NTPase"/>
</dbReference>
<evidence type="ECO:0000256" key="1">
    <source>
        <dbReference type="SAM" id="Coils"/>
    </source>
</evidence>
<accession>A0A2S9T162</accession>
<evidence type="ECO:0000313" key="3">
    <source>
        <dbReference type="EMBL" id="PRM92499.1"/>
    </source>
</evidence>
<evidence type="ECO:0000259" key="2">
    <source>
        <dbReference type="Pfam" id="PF13166"/>
    </source>
</evidence>
<dbReference type="InterPro" id="IPR026866">
    <property type="entry name" value="CR006_AAA"/>
</dbReference>
<name>A0A2S9T162_9BACT</name>
<keyword evidence="1" id="KW-0175">Coiled coil</keyword>
<proteinExistence type="predicted"/>
<evidence type="ECO:0000313" key="4">
    <source>
        <dbReference type="Proteomes" id="UP000238281"/>
    </source>
</evidence>
<comment type="caution">
    <text evidence="3">The sequence shown here is derived from an EMBL/GenBank/DDBJ whole genome shotgun (WGS) entry which is preliminary data.</text>
</comment>
<dbReference type="Gene3D" id="3.40.50.300">
    <property type="entry name" value="P-loop containing nucleotide triphosphate hydrolases"/>
    <property type="match status" value="1"/>
</dbReference>
<reference evidence="3 4" key="1">
    <citation type="submission" date="2017-09" db="EMBL/GenBank/DDBJ databases">
        <title>Reassesment of A. cryaerophilus.</title>
        <authorList>
            <person name="Perez-Cataluna A."/>
            <person name="Collado L."/>
            <person name="Salgado O."/>
            <person name="Lefinanco V."/>
            <person name="Figueras M.J."/>
        </authorList>
    </citation>
    <scope>NUCLEOTIDE SEQUENCE [LARGE SCALE GENOMIC DNA]</scope>
    <source>
        <strain evidence="3 4">LMG 10210</strain>
    </source>
</reference>
<sequence>MIMKIKEIKDFGIYKDYKWNEIDELKPFNKKNIIYGWNYSGKTTLSRIFTSLKDKSLHKNFKSAKLKIEIDNQEYTQDSLDQINENIYVFNAEYIQENLKWEQGDNLDAIAFDVGENVEIRNEINQNTEIIDNINGTDVLIGRKSKYQEIVNIFNDFENNKFSQKAKSIKDDIFNSIVDFNKGHLKKIIPEVEKDINSHIITNKNEVKVLKQLSISINDKSKIDDVYFNVDILKLYKDDKELLETKPPKEEVIDILEKDSELYVWAKDGYKKHKENEFTECAFCNNKISNERLELLLNYFSNQSGKLRKDIELKKVEIQNSILELEKINIPKSKNDLIEKYHNSFVELDKQFKSIKKNYKVFLEQLFKGLEEKENGNIFVKFALIPFNSTAINQFDEWINQVNLLINSHNDFINCFEDEQKKARKNLINHLVAEYLKVEKYFEQKRRTYWAKKHISRFNRIMENKKTENAELEAQLKSVIAGKEEINKFIKAFLNREDISIEVTDDDKFKLMRGEKVAQNLSEGEKTAISFAYFLTKLESLHRENKLIESIVFIDDPISSLDANHIAHIYSLINSFFFRKGLIETNSEQIVECFKQLFISTHNFEFFSFLKDSSQINKKIPKNNPTSWCEYYFIKRTGPNNSEIIPLPKNLKRKSEYVYLFDILNNFYEKECPIDDEHSILIPNALRRFFEMYSLIKIPDSSGEIDSRLAILMEGQHNLKVLHHFSHFTTFEKITRHDELIMLLPQAMDELMTLLQKDTMHFESLKRAIK</sequence>
<protein>
    <recommendedName>
        <fullName evidence="2">Protein CR006 P-loop domain-containing protein</fullName>
    </recommendedName>
</protein>
<dbReference type="SUPFAM" id="SSF52540">
    <property type="entry name" value="P-loop containing nucleoside triphosphate hydrolases"/>
    <property type="match status" value="1"/>
</dbReference>
<feature type="domain" description="Protein CR006 P-loop" evidence="2">
    <location>
        <begin position="11"/>
        <end position="737"/>
    </location>
</feature>
<feature type="coiled-coil region" evidence="1">
    <location>
        <begin position="455"/>
        <end position="482"/>
    </location>
</feature>
<dbReference type="Proteomes" id="UP000238281">
    <property type="component" value="Unassembled WGS sequence"/>
</dbReference>
<dbReference type="AlphaFoldDB" id="A0A2S9T162"/>
<dbReference type="EMBL" id="NXGE01000011">
    <property type="protein sequence ID" value="PRM92499.1"/>
    <property type="molecule type" value="Genomic_DNA"/>
</dbReference>
<dbReference type="Pfam" id="PF13166">
    <property type="entry name" value="AAA_13"/>
    <property type="match status" value="1"/>
</dbReference>
<gene>
    <name evidence="3" type="ORF">CJ673_10450</name>
</gene>